<dbReference type="RefSeq" id="WP_015955404.1">
    <property type="nucleotide sequence ID" value="NC_011729.1"/>
</dbReference>
<organism evidence="5 6">
    <name type="scientific">Gloeothece citriformis (strain PCC 7424)</name>
    <name type="common">Cyanothece sp. (strain PCC 7424)</name>
    <dbReference type="NCBI Taxonomy" id="65393"/>
    <lineage>
        <taxon>Bacteria</taxon>
        <taxon>Bacillati</taxon>
        <taxon>Cyanobacteriota</taxon>
        <taxon>Cyanophyceae</taxon>
        <taxon>Oscillatoriophycideae</taxon>
        <taxon>Chroococcales</taxon>
        <taxon>Aphanothecaceae</taxon>
        <taxon>Gloeothece</taxon>
        <taxon>Gloeothece citriformis</taxon>
    </lineage>
</organism>
<dbReference type="PANTHER" id="PTHR13610">
    <property type="entry name" value="METHYLTRANSFERASE DOMAIN-CONTAINING PROTEIN"/>
    <property type="match status" value="1"/>
</dbReference>
<dbReference type="Proteomes" id="UP000002384">
    <property type="component" value="Chromosome"/>
</dbReference>
<dbReference type="GO" id="GO:0032259">
    <property type="term" value="P:methylation"/>
    <property type="evidence" value="ECO:0007669"/>
    <property type="project" value="UniProtKB-KW"/>
</dbReference>
<evidence type="ECO:0000259" key="4">
    <source>
        <dbReference type="Pfam" id="PF13847"/>
    </source>
</evidence>
<dbReference type="PANTHER" id="PTHR13610:SF11">
    <property type="entry name" value="METHYLTRANSFERASE DOMAIN-CONTAINING PROTEIN"/>
    <property type="match status" value="1"/>
</dbReference>
<dbReference type="InterPro" id="IPR026170">
    <property type="entry name" value="FAM173A/B"/>
</dbReference>
<keyword evidence="2" id="KW-0808">Transferase</keyword>
<dbReference type="HOGENOM" id="CLU_068443_2_0_3"/>
<sequence length="206" mass="22853">MRFVFYWGLSLIIATNLVNLGLTGKAKSGEFKTQQTSTLEAQLIPKDAPYVSSSNVVVEEMLRLANVTSSDVVYDLGSGDGRIVISAAQKYGARGVGIEIEPKLIQQAQENARKAGVNHLVEFRQQNFFESDISDATVVTLFLVPRTNLKLRPKLLKELKPGTRVLSHGFDMGNWKPEQVIQVTGGSKIYYWVVPEEIPEDLLNNS</sequence>
<keyword evidence="1" id="KW-0489">Methyltransferase</keyword>
<dbReference type="Gene3D" id="3.40.50.150">
    <property type="entry name" value="Vaccinia Virus protein VP39"/>
    <property type="match status" value="1"/>
</dbReference>
<dbReference type="EMBL" id="CP001291">
    <property type="protein sequence ID" value="ACK71809.1"/>
    <property type="molecule type" value="Genomic_DNA"/>
</dbReference>
<dbReference type="InterPro" id="IPR029063">
    <property type="entry name" value="SAM-dependent_MTases_sf"/>
</dbReference>
<feature type="domain" description="Methyltransferase" evidence="4">
    <location>
        <begin position="69"/>
        <end position="167"/>
    </location>
</feature>
<dbReference type="GO" id="GO:0016279">
    <property type="term" value="F:protein-lysine N-methyltransferase activity"/>
    <property type="evidence" value="ECO:0007669"/>
    <property type="project" value="InterPro"/>
</dbReference>
<evidence type="ECO:0000256" key="3">
    <source>
        <dbReference type="ARBA" id="ARBA00022691"/>
    </source>
</evidence>
<dbReference type="OrthoDB" id="281208at2"/>
<dbReference type="Pfam" id="PF13847">
    <property type="entry name" value="Methyltransf_31"/>
    <property type="match status" value="1"/>
</dbReference>
<dbReference type="KEGG" id="cyc:PCC7424_3414"/>
<accession>B7KF93</accession>
<dbReference type="eggNOG" id="COG2890">
    <property type="taxonomic scope" value="Bacteria"/>
</dbReference>
<dbReference type="STRING" id="65393.PCC7424_3414"/>
<dbReference type="CDD" id="cd02440">
    <property type="entry name" value="AdoMet_MTases"/>
    <property type="match status" value="1"/>
</dbReference>
<gene>
    <name evidence="5" type="ordered locus">PCC7424_3414</name>
</gene>
<dbReference type="AlphaFoldDB" id="B7KF93"/>
<evidence type="ECO:0000256" key="2">
    <source>
        <dbReference type="ARBA" id="ARBA00022679"/>
    </source>
</evidence>
<name>B7KF93_GLOC7</name>
<evidence type="ECO:0000256" key="1">
    <source>
        <dbReference type="ARBA" id="ARBA00022603"/>
    </source>
</evidence>
<evidence type="ECO:0000313" key="5">
    <source>
        <dbReference type="EMBL" id="ACK71809.1"/>
    </source>
</evidence>
<keyword evidence="3" id="KW-0949">S-adenosyl-L-methionine</keyword>
<protein>
    <submittedName>
        <fullName evidence="5">Histone methylation DOT1 family protein</fullName>
    </submittedName>
</protein>
<dbReference type="InterPro" id="IPR025714">
    <property type="entry name" value="Methyltranfer_dom"/>
</dbReference>
<evidence type="ECO:0000313" key="6">
    <source>
        <dbReference type="Proteomes" id="UP000002384"/>
    </source>
</evidence>
<proteinExistence type="predicted"/>
<keyword evidence="6" id="KW-1185">Reference proteome</keyword>
<reference evidence="6" key="1">
    <citation type="journal article" date="2011" name="MBio">
        <title>Novel metabolic attributes of the genus Cyanothece, comprising a group of unicellular nitrogen-fixing Cyanobacteria.</title>
        <authorList>
            <person name="Bandyopadhyay A."/>
            <person name="Elvitigala T."/>
            <person name="Welsh E."/>
            <person name="Stockel J."/>
            <person name="Liberton M."/>
            <person name="Min H."/>
            <person name="Sherman L.A."/>
            <person name="Pakrasi H.B."/>
        </authorList>
    </citation>
    <scope>NUCLEOTIDE SEQUENCE [LARGE SCALE GENOMIC DNA]</scope>
    <source>
        <strain evidence="6">PCC 7424</strain>
    </source>
</reference>
<dbReference type="SUPFAM" id="SSF53335">
    <property type="entry name" value="S-adenosyl-L-methionine-dependent methyltransferases"/>
    <property type="match status" value="1"/>
</dbReference>